<organism evidence="1 2">
    <name type="scientific">Plakobranchus ocellatus</name>
    <dbReference type="NCBI Taxonomy" id="259542"/>
    <lineage>
        <taxon>Eukaryota</taxon>
        <taxon>Metazoa</taxon>
        <taxon>Spiralia</taxon>
        <taxon>Lophotrochozoa</taxon>
        <taxon>Mollusca</taxon>
        <taxon>Gastropoda</taxon>
        <taxon>Heterobranchia</taxon>
        <taxon>Euthyneura</taxon>
        <taxon>Panpulmonata</taxon>
        <taxon>Sacoglossa</taxon>
        <taxon>Placobranchoidea</taxon>
        <taxon>Plakobranchidae</taxon>
        <taxon>Plakobranchus</taxon>
    </lineage>
</organism>
<evidence type="ECO:0000313" key="2">
    <source>
        <dbReference type="Proteomes" id="UP000735302"/>
    </source>
</evidence>
<protein>
    <submittedName>
        <fullName evidence="1">Uncharacterized protein</fullName>
    </submittedName>
</protein>
<dbReference type="EMBL" id="BLXT01003762">
    <property type="protein sequence ID" value="GFO06102.1"/>
    <property type="molecule type" value="Genomic_DNA"/>
</dbReference>
<comment type="caution">
    <text evidence="1">The sequence shown here is derived from an EMBL/GenBank/DDBJ whole genome shotgun (WGS) entry which is preliminary data.</text>
</comment>
<accession>A0AAV4AGS3</accession>
<dbReference type="Proteomes" id="UP000735302">
    <property type="component" value="Unassembled WGS sequence"/>
</dbReference>
<dbReference type="AlphaFoldDB" id="A0AAV4AGS3"/>
<name>A0AAV4AGS3_9GAST</name>
<gene>
    <name evidence="1" type="ORF">PoB_003260700</name>
</gene>
<keyword evidence="2" id="KW-1185">Reference proteome</keyword>
<sequence>MVTPHTHHYWVLKIVERTCQKEIPSVCEVRLMVTPHPHHYCILKMVERTCQKEIPSVCKVKLMVTPHPQHYCILKIVERTCQKEIPSVCKVRLMVTSYPHRYCILIIQSTKQGALRLSGPPSGQRAGCGARTRDGKVPADLRAGLLPTVPPAPSSPF</sequence>
<reference evidence="1 2" key="1">
    <citation type="journal article" date="2021" name="Elife">
        <title>Chloroplast acquisition without the gene transfer in kleptoplastic sea slugs, Plakobranchus ocellatus.</title>
        <authorList>
            <person name="Maeda T."/>
            <person name="Takahashi S."/>
            <person name="Yoshida T."/>
            <person name="Shimamura S."/>
            <person name="Takaki Y."/>
            <person name="Nagai Y."/>
            <person name="Toyoda A."/>
            <person name="Suzuki Y."/>
            <person name="Arimoto A."/>
            <person name="Ishii H."/>
            <person name="Satoh N."/>
            <person name="Nishiyama T."/>
            <person name="Hasebe M."/>
            <person name="Maruyama T."/>
            <person name="Minagawa J."/>
            <person name="Obokata J."/>
            <person name="Shigenobu S."/>
        </authorList>
    </citation>
    <scope>NUCLEOTIDE SEQUENCE [LARGE SCALE GENOMIC DNA]</scope>
</reference>
<proteinExistence type="predicted"/>
<evidence type="ECO:0000313" key="1">
    <source>
        <dbReference type="EMBL" id="GFO06102.1"/>
    </source>
</evidence>